<reference evidence="2 3" key="1">
    <citation type="submission" date="2016-10" db="EMBL/GenBank/DDBJ databases">
        <authorList>
            <person name="de Groot N.N."/>
        </authorList>
    </citation>
    <scope>NUCLEOTIDE SEQUENCE [LARGE SCALE GENOMIC DNA]</scope>
    <source>
        <strain evidence="2 3">DSM 7343</strain>
    </source>
</reference>
<name>A0A1H4BYH5_9BACT</name>
<protein>
    <submittedName>
        <fullName evidence="2">Uncharacterized protein</fullName>
    </submittedName>
</protein>
<accession>A0A1H4BYH5</accession>
<dbReference type="Proteomes" id="UP000199409">
    <property type="component" value="Unassembled WGS sequence"/>
</dbReference>
<keyword evidence="1" id="KW-0812">Transmembrane</keyword>
<keyword evidence="3" id="KW-1185">Reference proteome</keyword>
<evidence type="ECO:0000313" key="2">
    <source>
        <dbReference type="EMBL" id="SEA53134.1"/>
    </source>
</evidence>
<sequence length="157" mass="17886">MNDKNNKFQENICKVLDHSLNDLGVGIDTKLGRLKYRALSSVESEKHWRPFWGSVFMAASLLFIVLFNFPQGHRGPLTSPDFTDLDLLTAEESLEFYAEDIEFYEWLSEIMESDPTLIDEAVPVPANTHSQLPDGWRGGRKKLAQSGIDRVSWNIRG</sequence>
<feature type="transmembrane region" description="Helical" evidence="1">
    <location>
        <begin position="51"/>
        <end position="69"/>
    </location>
</feature>
<gene>
    <name evidence="2" type="ORF">SAMN05660420_02338</name>
</gene>
<dbReference type="RefSeq" id="WP_092348601.1">
    <property type="nucleotide sequence ID" value="NZ_FNQN01000007.1"/>
</dbReference>
<dbReference type="AlphaFoldDB" id="A0A1H4BYH5"/>
<dbReference type="STRING" id="37625.SAMN05660420_02338"/>
<evidence type="ECO:0000313" key="3">
    <source>
        <dbReference type="Proteomes" id="UP000199409"/>
    </source>
</evidence>
<evidence type="ECO:0000256" key="1">
    <source>
        <dbReference type="SAM" id="Phobius"/>
    </source>
</evidence>
<proteinExistence type="predicted"/>
<dbReference type="OrthoDB" id="9882234at2"/>
<keyword evidence="1" id="KW-0472">Membrane</keyword>
<keyword evidence="1" id="KW-1133">Transmembrane helix</keyword>
<dbReference type="EMBL" id="FNQN01000007">
    <property type="protein sequence ID" value="SEA53134.1"/>
    <property type="molecule type" value="Genomic_DNA"/>
</dbReference>
<organism evidence="2 3">
    <name type="scientific">Desulfuromusa kysingii</name>
    <dbReference type="NCBI Taxonomy" id="37625"/>
    <lineage>
        <taxon>Bacteria</taxon>
        <taxon>Pseudomonadati</taxon>
        <taxon>Thermodesulfobacteriota</taxon>
        <taxon>Desulfuromonadia</taxon>
        <taxon>Desulfuromonadales</taxon>
        <taxon>Geopsychrobacteraceae</taxon>
        <taxon>Desulfuromusa</taxon>
    </lineage>
</organism>